<dbReference type="EMBL" id="CP024176">
    <property type="protein sequence ID" value="ATW70892.1"/>
    <property type="molecule type" value="Genomic_DNA"/>
</dbReference>
<organism evidence="1">
    <name type="scientific">Faucicola osloensis</name>
    <name type="common">Moraxella osloensis</name>
    <dbReference type="NCBI Taxonomy" id="34062"/>
    <lineage>
        <taxon>Bacteria</taxon>
        <taxon>Pseudomonadati</taxon>
        <taxon>Pseudomonadota</taxon>
        <taxon>Gammaproteobacteria</taxon>
        <taxon>Moraxellales</taxon>
        <taxon>Moraxellaceae</taxon>
        <taxon>Faucicola</taxon>
    </lineage>
</organism>
<dbReference type="AlphaFoldDB" id="A0AAD2PRM9"/>
<evidence type="ECO:0000313" key="1">
    <source>
        <dbReference type="EMBL" id="ATW70892.1"/>
    </source>
</evidence>
<protein>
    <submittedName>
        <fullName evidence="1">Uncharacterized protein</fullName>
    </submittedName>
</protein>
<reference evidence="1" key="1">
    <citation type="submission" date="2017-11" db="EMBL/GenBank/DDBJ databases">
        <title>Complete Genome Sequence from Moraxella oslensis YHS isolated from human skin.</title>
        <authorList>
            <person name="Lee K."/>
            <person name="Lim J.Y."/>
            <person name="Hwang I."/>
        </authorList>
    </citation>
    <scope>NUCLEOTIDE SEQUENCE</scope>
    <source>
        <strain evidence="1">YHS</strain>
    </source>
</reference>
<accession>A0AAD2PRM9</accession>
<gene>
    <name evidence="1" type="ORF">YHS_11960</name>
</gene>
<name>A0AAD2PRM9_FAUOS</name>
<sequence length="216" mass="25702">MHQEDMDRTLLSARKAYRFLFEYQTRIKDLAHFISTKYDFKEYFGGYPKFSNASPGETKGSLKNWAWDWLNMYCYEFHFNKKLNETEELKFAIFHFADTGYFDSVDIPTKKDARKLKTNTFSNVKNSRSLLIFVAGKNYWAKDCHEWNNTWSFKDFIDKSFGIQTNEKGGVLVFKQYDLAKFYDESSTLFCMKDFENLCEQNSIPIKIQDSFIKKN</sequence>
<proteinExistence type="predicted"/>